<organism evidence="2 3">
    <name type="scientific">Pseudomonas psychrophila</name>
    <dbReference type="NCBI Taxonomy" id="122355"/>
    <lineage>
        <taxon>Bacteria</taxon>
        <taxon>Pseudomonadati</taxon>
        <taxon>Pseudomonadota</taxon>
        <taxon>Gammaproteobacteria</taxon>
        <taxon>Pseudomonadales</taxon>
        <taxon>Pseudomonadaceae</taxon>
        <taxon>Pseudomonas</taxon>
    </lineage>
</organism>
<proteinExistence type="predicted"/>
<dbReference type="RefSeq" id="WP_198821830.1">
    <property type="nucleotide sequence ID" value="NZ_JAEKCZ010000008.1"/>
</dbReference>
<evidence type="ECO:0000256" key="1">
    <source>
        <dbReference type="SAM" id="MobiDB-lite"/>
    </source>
</evidence>
<comment type="caution">
    <text evidence="2">The sequence shown here is derived from an EMBL/GenBank/DDBJ whole genome shotgun (WGS) entry which is preliminary data.</text>
</comment>
<dbReference type="Proteomes" id="UP000658390">
    <property type="component" value="Unassembled WGS sequence"/>
</dbReference>
<protein>
    <submittedName>
        <fullName evidence="2">Uncharacterized protein</fullName>
    </submittedName>
</protein>
<sequence>MSEAMTPPVQKPAAAFLSPTPDFKMGGLLPQTPGDVSDSLALPLPSPSTNPDS</sequence>
<dbReference type="AlphaFoldDB" id="A0A8I1FM65"/>
<dbReference type="EMBL" id="JAEKCZ010000008">
    <property type="protein sequence ID" value="MBJ2256956.1"/>
    <property type="molecule type" value="Genomic_DNA"/>
</dbReference>
<reference evidence="2" key="1">
    <citation type="submission" date="2020-12" db="EMBL/GenBank/DDBJ databases">
        <title>Antibiotic resistance and phylogeny of Pseudomonas spp. isolated over three decades from chicken meat in the Norwegian food chain.</title>
        <authorList>
            <person name="Moen B."/>
        </authorList>
    </citation>
    <scope>NUCLEOTIDE SEQUENCE</scope>
    <source>
        <strain evidence="2">MF6762</strain>
    </source>
</reference>
<gene>
    <name evidence="2" type="ORF">JFT45_10565</name>
</gene>
<feature type="region of interest" description="Disordered" evidence="1">
    <location>
        <begin position="1"/>
        <end position="53"/>
    </location>
</feature>
<evidence type="ECO:0000313" key="2">
    <source>
        <dbReference type="EMBL" id="MBJ2256956.1"/>
    </source>
</evidence>
<feature type="compositionally biased region" description="Pro residues" evidence="1">
    <location>
        <begin position="44"/>
        <end position="53"/>
    </location>
</feature>
<name>A0A8I1FM65_9PSED</name>
<evidence type="ECO:0000313" key="3">
    <source>
        <dbReference type="Proteomes" id="UP000658390"/>
    </source>
</evidence>
<accession>A0A8I1FM65</accession>